<dbReference type="OrthoDB" id="9785707at2"/>
<feature type="compositionally biased region" description="Basic and acidic residues" evidence="2">
    <location>
        <begin position="44"/>
        <end position="56"/>
    </location>
</feature>
<evidence type="ECO:0000313" key="4">
    <source>
        <dbReference type="EMBL" id="SDT15017.1"/>
    </source>
</evidence>
<dbReference type="Proteomes" id="UP000198983">
    <property type="component" value="Chromosome I"/>
</dbReference>
<reference evidence="4 5" key="1">
    <citation type="submission" date="2016-10" db="EMBL/GenBank/DDBJ databases">
        <authorList>
            <person name="de Groot N.N."/>
        </authorList>
    </citation>
    <scope>NUCLEOTIDE SEQUENCE [LARGE SCALE GENOMIC DNA]</scope>
    <source>
        <strain evidence="4 5">DSM 22024</strain>
    </source>
</reference>
<dbReference type="STRING" id="117157.SAMN04489717_5233"/>
<evidence type="ECO:0000256" key="2">
    <source>
        <dbReference type="SAM" id="MobiDB-lite"/>
    </source>
</evidence>
<protein>
    <submittedName>
        <fullName evidence="4">DNA processing protein</fullName>
    </submittedName>
</protein>
<dbReference type="InterPro" id="IPR057666">
    <property type="entry name" value="DrpA_SLOG"/>
</dbReference>
<sequence>MANPAGDAPGQLGLDGVGDPGSTRSPENQENRRGVGAPAAVDSSARDSRGGVTSAERRARAALTRLGEPGDLTLARFVAEHGAEAAYDAIRTSRFPGRRLGDYQSRLAAFDPDRDLETAATVGGRLVCPGDAEWPPSLDVLDVAGTIDGRGGPPLALWVRGRTDLRAVTARSCAFVGARAATEYGLYVAAELASGAADHDVTIVSGGAFGIDAAAHRGALAAGGCTVAVLASGVDVPYPRAHEQLLSWIADAGLVISEVPPGSTPRRPRFLIRNRLIAALTLGTVVVEAALRSGALNTASWADRCHREVMGVPGPVTSVASAGVHRLVRDGGAVLVTDAEEVVEQIGRLGMDLASPKTGVSRSRDGLDPRARQVLEAVPVLRASGVASIARSAGVAADEVLAALGELFLLGFVERQGTGWRLSARERDTRRHQSSGP</sequence>
<organism evidence="4 5">
    <name type="scientific">Actinopolymorpha singaporensis</name>
    <dbReference type="NCBI Taxonomy" id="117157"/>
    <lineage>
        <taxon>Bacteria</taxon>
        <taxon>Bacillati</taxon>
        <taxon>Actinomycetota</taxon>
        <taxon>Actinomycetes</taxon>
        <taxon>Propionibacteriales</taxon>
        <taxon>Actinopolymorphaceae</taxon>
        <taxon>Actinopolymorpha</taxon>
    </lineage>
</organism>
<proteinExistence type="inferred from homology"/>
<accession>A0A1H1Y0L4</accession>
<keyword evidence="5" id="KW-1185">Reference proteome</keyword>
<evidence type="ECO:0000313" key="5">
    <source>
        <dbReference type="Proteomes" id="UP000198983"/>
    </source>
</evidence>
<dbReference type="SUPFAM" id="SSF102405">
    <property type="entry name" value="MCP/YpsA-like"/>
    <property type="match status" value="1"/>
</dbReference>
<comment type="similarity">
    <text evidence="1">Belongs to the DprA/Smf family.</text>
</comment>
<dbReference type="GO" id="GO:0009294">
    <property type="term" value="P:DNA-mediated transformation"/>
    <property type="evidence" value="ECO:0007669"/>
    <property type="project" value="InterPro"/>
</dbReference>
<dbReference type="Pfam" id="PF02481">
    <property type="entry name" value="DNA_processg_A"/>
    <property type="match status" value="1"/>
</dbReference>
<feature type="region of interest" description="Disordered" evidence="2">
    <location>
        <begin position="1"/>
        <end position="56"/>
    </location>
</feature>
<dbReference type="InterPro" id="IPR003488">
    <property type="entry name" value="DprA"/>
</dbReference>
<gene>
    <name evidence="4" type="ORF">SAMN04489717_5233</name>
</gene>
<name>A0A1H1Y0L4_9ACTN</name>
<dbReference type="Gene3D" id="3.40.50.450">
    <property type="match status" value="1"/>
</dbReference>
<dbReference type="NCBIfam" id="TIGR00732">
    <property type="entry name" value="dprA"/>
    <property type="match status" value="1"/>
</dbReference>
<dbReference type="PANTHER" id="PTHR43022:SF1">
    <property type="entry name" value="PROTEIN SMF"/>
    <property type="match status" value="1"/>
</dbReference>
<feature type="domain" description="Smf/DprA SLOG" evidence="3">
    <location>
        <begin position="126"/>
        <end position="346"/>
    </location>
</feature>
<dbReference type="PANTHER" id="PTHR43022">
    <property type="entry name" value="PROTEIN SMF"/>
    <property type="match status" value="1"/>
</dbReference>
<evidence type="ECO:0000256" key="1">
    <source>
        <dbReference type="ARBA" id="ARBA00006525"/>
    </source>
</evidence>
<evidence type="ECO:0000259" key="3">
    <source>
        <dbReference type="Pfam" id="PF02481"/>
    </source>
</evidence>
<dbReference type="EMBL" id="LT629732">
    <property type="protein sequence ID" value="SDT15017.1"/>
    <property type="molecule type" value="Genomic_DNA"/>
</dbReference>
<dbReference type="AlphaFoldDB" id="A0A1H1Y0L4"/>
<dbReference type="RefSeq" id="WP_092656169.1">
    <property type="nucleotide sequence ID" value="NZ_LT629732.1"/>
</dbReference>